<proteinExistence type="predicted"/>
<reference evidence="2 3" key="1">
    <citation type="submission" date="2014-11" db="EMBL/GenBank/DDBJ databases">
        <authorList>
            <person name="Zhu J."/>
            <person name="Qi W."/>
            <person name="Song R."/>
        </authorList>
    </citation>
    <scope>NUCLEOTIDE SEQUENCE [LARGE SCALE GENOMIC DNA]</scope>
</reference>
<dbReference type="VEuPathDB" id="CryptoDB:Vbra_7715"/>
<evidence type="ECO:0008006" key="4">
    <source>
        <dbReference type="Google" id="ProtNLM"/>
    </source>
</evidence>
<feature type="compositionally biased region" description="Basic and acidic residues" evidence="1">
    <location>
        <begin position="278"/>
        <end position="292"/>
    </location>
</feature>
<gene>
    <name evidence="2" type="ORF">Vbra_7715</name>
</gene>
<dbReference type="EMBL" id="CDMY01000256">
    <property type="protein sequence ID" value="CEL97794.1"/>
    <property type="molecule type" value="Genomic_DNA"/>
</dbReference>
<dbReference type="InParanoid" id="A0A0G4ELB4"/>
<dbReference type="GO" id="GO:0003676">
    <property type="term" value="F:nucleic acid binding"/>
    <property type="evidence" value="ECO:0007669"/>
    <property type="project" value="InterPro"/>
</dbReference>
<evidence type="ECO:0000256" key="1">
    <source>
        <dbReference type="SAM" id="MobiDB-lite"/>
    </source>
</evidence>
<dbReference type="AlphaFoldDB" id="A0A0G4ELB4"/>
<protein>
    <recommendedName>
        <fullName evidence="4">Retrotransposon gag domain-containing protein</fullName>
    </recommendedName>
</protein>
<keyword evidence="3" id="KW-1185">Reference proteome</keyword>
<feature type="region of interest" description="Disordered" evidence="1">
    <location>
        <begin position="278"/>
        <end position="305"/>
    </location>
</feature>
<dbReference type="InterPro" id="IPR036875">
    <property type="entry name" value="Znf_CCHC_sf"/>
</dbReference>
<sequence>MRTLVCSANGRQSDQHVSEPTAQLVMSDLQKPSVSLRTFNGTSDLTAEAFIDDIRLAESMFNLKGGRILPFIMSALQETARTRVTRWMHKHGEVWQALSQAARLEHLLTFLKTEFGQKKSQTLVTAEQMKAWRQKPKQTFETAFDEFNELYQKSQKSEPEAVEIFIDGLQSDLRAEIYRKDTDPRTFGTIKELGLNAEVWLIRTRKRPKEEDDESDAEATRPQKLARLAVNAIEQQPEKGTGKHEGTIEQHKGLESVLASVNAMTTEVMKNIKEIKDSRPQPQFRETREHKGPNTWPNSSNGRWNRDATWKNNNGYLRSSQPGQFFDGVCDYCKKYGHKWKDCRTRLRHNSQGQRLRPPATGANAVKLEPNAVAIHALPAPPAQLQLGRIGPPLQGGREDMKRAGLRYTQRSDGIWMNREA</sequence>
<dbReference type="SUPFAM" id="SSF57756">
    <property type="entry name" value="Retrovirus zinc finger-like domains"/>
    <property type="match status" value="1"/>
</dbReference>
<organism evidence="2 3">
    <name type="scientific">Vitrella brassicaformis (strain CCMP3155)</name>
    <dbReference type="NCBI Taxonomy" id="1169540"/>
    <lineage>
        <taxon>Eukaryota</taxon>
        <taxon>Sar</taxon>
        <taxon>Alveolata</taxon>
        <taxon>Colpodellida</taxon>
        <taxon>Vitrellaceae</taxon>
        <taxon>Vitrella</taxon>
    </lineage>
</organism>
<name>A0A0G4ELB4_VITBC</name>
<accession>A0A0G4ELB4</accession>
<evidence type="ECO:0000313" key="2">
    <source>
        <dbReference type="EMBL" id="CEL97794.1"/>
    </source>
</evidence>
<evidence type="ECO:0000313" key="3">
    <source>
        <dbReference type="Proteomes" id="UP000041254"/>
    </source>
</evidence>
<dbReference type="Proteomes" id="UP000041254">
    <property type="component" value="Unassembled WGS sequence"/>
</dbReference>
<dbReference type="GO" id="GO:0008270">
    <property type="term" value="F:zinc ion binding"/>
    <property type="evidence" value="ECO:0007669"/>
    <property type="project" value="InterPro"/>
</dbReference>